<evidence type="ECO:0000313" key="1">
    <source>
        <dbReference type="EMBL" id="RON34430.1"/>
    </source>
</evidence>
<protein>
    <submittedName>
        <fullName evidence="1">Uncharacterized protein</fullName>
    </submittedName>
</protein>
<proteinExistence type="predicted"/>
<dbReference type="EMBL" id="MOBL01000007">
    <property type="protein sequence ID" value="RON34430.1"/>
    <property type="molecule type" value="Genomic_DNA"/>
</dbReference>
<accession>A0A423J9Q7</accession>
<evidence type="ECO:0000313" key="2">
    <source>
        <dbReference type="Proteomes" id="UP000283260"/>
    </source>
</evidence>
<dbReference type="Proteomes" id="UP000283260">
    <property type="component" value="Unassembled WGS sequence"/>
</dbReference>
<dbReference type="RefSeq" id="WP_123496306.1">
    <property type="nucleotide sequence ID" value="NZ_MOBL01000007.1"/>
</dbReference>
<reference evidence="1 2" key="1">
    <citation type="submission" date="2016-10" db="EMBL/GenBank/DDBJ databases">
        <title>Comparative genome analysis of multiple Pseudomonas spp. focuses on biocontrol and plant growth promoting traits.</title>
        <authorList>
            <person name="Tao X.-Y."/>
            <person name="Taylor C.G."/>
        </authorList>
    </citation>
    <scope>NUCLEOTIDE SEQUENCE [LARGE SCALE GENOMIC DNA]</scope>
    <source>
        <strain evidence="1 2">94G2</strain>
    </source>
</reference>
<name>A0A423J9Q7_9PSED</name>
<comment type="caution">
    <text evidence="1">The sequence shown here is derived from an EMBL/GenBank/DDBJ whole genome shotgun (WGS) entry which is preliminary data.</text>
</comment>
<organism evidence="1 2">
    <name type="scientific">Pseudomonas frederiksbergensis</name>
    <dbReference type="NCBI Taxonomy" id="104087"/>
    <lineage>
        <taxon>Bacteria</taxon>
        <taxon>Pseudomonadati</taxon>
        <taxon>Pseudomonadota</taxon>
        <taxon>Gammaproteobacteria</taxon>
        <taxon>Pseudomonadales</taxon>
        <taxon>Pseudomonadaceae</taxon>
        <taxon>Pseudomonas</taxon>
    </lineage>
</organism>
<dbReference type="AlphaFoldDB" id="A0A423J9Q7"/>
<gene>
    <name evidence="1" type="ORF">BK661_10140</name>
</gene>
<sequence>MINLLPGVLSTVSALASVFAILISIKSCQVSNDAFDLASAEYIQGRSLLLTAEFSENNESIKLKPTNDEITFLTGTVTFPSEIYGEAVPVSSSGALWRMGAITPNLQDYALKKAPRETGLIKAQSLTIPIIIDSYYAVKGDTYTDRSLYLLRYDAFIHEDLYKQPSLYFRGLLFSLRESQLQKLDADLLKKIINNEMRVIMPYGAPSLLPKK</sequence>